<feature type="region of interest" description="Disordered" evidence="1">
    <location>
        <begin position="1"/>
        <end position="30"/>
    </location>
</feature>
<accession>A0ABT0XC95</accession>
<evidence type="ECO:0000313" key="3">
    <source>
        <dbReference type="Proteomes" id="UP001167160"/>
    </source>
</evidence>
<evidence type="ECO:0000313" key="2">
    <source>
        <dbReference type="EMBL" id="MCM2580147.1"/>
    </source>
</evidence>
<evidence type="ECO:0000256" key="1">
    <source>
        <dbReference type="SAM" id="MobiDB-lite"/>
    </source>
</evidence>
<dbReference type="Proteomes" id="UP001167160">
    <property type="component" value="Unassembled WGS sequence"/>
</dbReference>
<sequence>MPQFGPGGDERCDAEGAEDTGVVGDDGDPRLDRVLGVGWSEVGRRGTGEALGLGQGEFDRDYRIVLVRGG</sequence>
<keyword evidence="3" id="KW-1185">Reference proteome</keyword>
<comment type="caution">
    <text evidence="2">The sequence shown here is derived from an EMBL/GenBank/DDBJ whole genome shotgun (WGS) entry which is preliminary data.</text>
</comment>
<dbReference type="RefSeq" id="WP_251418711.1">
    <property type="nucleotide sequence ID" value="NZ_JAMQGM010000052.1"/>
</dbReference>
<dbReference type="EMBL" id="JAMQGM010000052">
    <property type="protein sequence ID" value="MCM2580147.1"/>
    <property type="molecule type" value="Genomic_DNA"/>
</dbReference>
<gene>
    <name evidence="2" type="ORF">M1E25_22835</name>
</gene>
<organism evidence="2 3">
    <name type="scientific">Streptomyces meridianus</name>
    <dbReference type="NCBI Taxonomy" id="2938945"/>
    <lineage>
        <taxon>Bacteria</taxon>
        <taxon>Bacillati</taxon>
        <taxon>Actinomycetota</taxon>
        <taxon>Actinomycetes</taxon>
        <taxon>Kitasatosporales</taxon>
        <taxon>Streptomycetaceae</taxon>
        <taxon>Streptomyces</taxon>
    </lineage>
</organism>
<proteinExistence type="predicted"/>
<name>A0ABT0XC95_9ACTN</name>
<protein>
    <submittedName>
        <fullName evidence="2">Uncharacterized protein</fullName>
    </submittedName>
</protein>
<reference evidence="2" key="1">
    <citation type="journal article" date="2023" name="Int. J. Syst. Evol. Microbiol.">
        <title>Streptomyces meridianus sp. nov. isolated from brackish water of the Tagus estuary in Alcochete, Portugal.</title>
        <authorList>
            <person name="Santos J.D.N."/>
            <person name="Klimek D."/>
            <person name="Calusinska M."/>
            <person name="Lobo Da Cunha A."/>
            <person name="Catita J."/>
            <person name="Goncalves H."/>
            <person name="Gonzalez I."/>
            <person name="Reyes F."/>
            <person name="Lage O.M."/>
        </authorList>
    </citation>
    <scope>NUCLEOTIDE SEQUENCE</scope>
    <source>
        <strain evidence="2">MTZ3.1</strain>
    </source>
</reference>